<reference evidence="1" key="1">
    <citation type="submission" date="2023-03" db="EMBL/GenBank/DDBJ databases">
        <title>Edaphobacter sp.</title>
        <authorList>
            <person name="Huber K.J."/>
            <person name="Papendorf J."/>
            <person name="Pilke C."/>
            <person name="Bunk B."/>
            <person name="Sproeer C."/>
            <person name="Pester M."/>
        </authorList>
    </citation>
    <scope>NUCLEOTIDE SEQUENCE</scope>
    <source>
        <strain evidence="1">DSM 110680</strain>
    </source>
</reference>
<dbReference type="EMBL" id="CP121196">
    <property type="protein sequence ID" value="XBH16564.1"/>
    <property type="molecule type" value="Genomic_DNA"/>
</dbReference>
<evidence type="ECO:0008006" key="2">
    <source>
        <dbReference type="Google" id="ProtNLM"/>
    </source>
</evidence>
<accession>A0AAU7DFI3</accession>
<sequence>MPTFSRVFGLGKSQLELDFVDVSLQRDNSLFIDPFGIAQALDRWSLDAATTVGTFFQQVIDDIRAGHEDNARQLLLNLREPNETRLGYSANRPKGAGIGEQQAEEIFEALRTSSAVRHGFITALEECELMIPGISHDKISDLTTNILRGQLVEYTRAQCGLHNVPMQNVPIDPVFDTDTMRWQEGYAELPVWRNRPILLVPKSAVRYSPAYHAERYYQHYVLNFLKERELANPASNLVRLIRNEHKKTERRVVTKKDLAARYPGAKNFLFEFSRQNPHVLRDYREDLKRMEATDTGSDVDSDDETVIADALAAVLRQTPTGDDHATAYHRLMIGIVELLFFPKLTHPKKEREIHEGRKRIDIVMENAARTGLFFTIPNIRRLPCAYVPLECKNYGREVGNPELDQLAGRFSVNRGKLGFLCCRHFENRDLFIRRCRDTFRDDRGLVLPLDDDTLLGYLNAIARGARNGLEREWSDLVNEVWLN</sequence>
<organism evidence="1">
    <name type="scientific">Telmatobacter sp. DSM 110680</name>
    <dbReference type="NCBI Taxonomy" id="3036704"/>
    <lineage>
        <taxon>Bacteria</taxon>
        <taxon>Pseudomonadati</taxon>
        <taxon>Acidobacteriota</taxon>
        <taxon>Terriglobia</taxon>
        <taxon>Terriglobales</taxon>
        <taxon>Acidobacteriaceae</taxon>
        <taxon>Telmatobacter</taxon>
    </lineage>
</organism>
<gene>
    <name evidence="1" type="ORF">P8935_18560</name>
</gene>
<name>A0AAU7DFI3_9BACT</name>
<dbReference type="RefSeq" id="WP_348261793.1">
    <property type="nucleotide sequence ID" value="NZ_CP121196.1"/>
</dbReference>
<proteinExistence type="predicted"/>
<protein>
    <recommendedName>
        <fullName evidence="2">Restriction endonuclease</fullName>
    </recommendedName>
</protein>
<evidence type="ECO:0000313" key="1">
    <source>
        <dbReference type="EMBL" id="XBH16564.1"/>
    </source>
</evidence>
<dbReference type="AlphaFoldDB" id="A0AAU7DFI3"/>